<feature type="compositionally biased region" description="Low complexity" evidence="1">
    <location>
        <begin position="25"/>
        <end position="37"/>
    </location>
</feature>
<feature type="compositionally biased region" description="Basic residues" evidence="1">
    <location>
        <begin position="205"/>
        <end position="218"/>
    </location>
</feature>
<feature type="region of interest" description="Disordered" evidence="1">
    <location>
        <begin position="1"/>
        <end position="250"/>
    </location>
</feature>
<sequence>MPDAATGRAQPLRSGDGRPAGQSGAAGAARPDRPAQGLRRRRRGPGRDDRRAEGPDAASRRRVRRRTGADRGARRPCAAGSGGRLAGRAERRHPAPAADGQTLSFGDRGGRPVGHGEDLRRRLRRPGQLAGQVAGPARQDHPQGLVRDRAPAGRLPGLRRRVPAPADAEDGGGSHRDARIHRQPRHLEQIRLHPARGVRAEILLHRRHPVQRRRRRAFGRSGASPDKDHDRRRGRGRRSAERRSDRRNPQ</sequence>
<dbReference type="WBParaSite" id="PTRK_0000781600.1">
    <property type="protein sequence ID" value="PTRK_0000781600.1"/>
    <property type="gene ID" value="PTRK_0000781600"/>
</dbReference>
<feature type="compositionally biased region" description="Basic and acidic residues" evidence="1">
    <location>
        <begin position="238"/>
        <end position="250"/>
    </location>
</feature>
<evidence type="ECO:0000313" key="2">
    <source>
        <dbReference type="Proteomes" id="UP000038045"/>
    </source>
</evidence>
<protein>
    <submittedName>
        <fullName evidence="3">LigA</fullName>
    </submittedName>
</protein>
<evidence type="ECO:0000256" key="1">
    <source>
        <dbReference type="SAM" id="MobiDB-lite"/>
    </source>
</evidence>
<reference evidence="3" key="1">
    <citation type="submission" date="2017-02" db="UniProtKB">
        <authorList>
            <consortium name="WormBaseParasite"/>
        </authorList>
    </citation>
    <scope>IDENTIFICATION</scope>
</reference>
<feature type="compositionally biased region" description="Basic and acidic residues" evidence="1">
    <location>
        <begin position="138"/>
        <end position="151"/>
    </location>
</feature>
<feature type="compositionally biased region" description="Basic and acidic residues" evidence="1">
    <location>
        <begin position="108"/>
        <end position="120"/>
    </location>
</feature>
<name>A0A0N4ZIQ4_PARTI</name>
<feature type="compositionally biased region" description="Basic and acidic residues" evidence="1">
    <location>
        <begin position="45"/>
        <end position="54"/>
    </location>
</feature>
<proteinExistence type="predicted"/>
<accession>A0A0N4ZIQ4</accession>
<organism evidence="2 3">
    <name type="scientific">Parastrongyloides trichosuri</name>
    <name type="common">Possum-specific nematode worm</name>
    <dbReference type="NCBI Taxonomy" id="131310"/>
    <lineage>
        <taxon>Eukaryota</taxon>
        <taxon>Metazoa</taxon>
        <taxon>Ecdysozoa</taxon>
        <taxon>Nematoda</taxon>
        <taxon>Chromadorea</taxon>
        <taxon>Rhabditida</taxon>
        <taxon>Tylenchina</taxon>
        <taxon>Panagrolaimomorpha</taxon>
        <taxon>Strongyloidoidea</taxon>
        <taxon>Strongyloididae</taxon>
        <taxon>Parastrongyloides</taxon>
    </lineage>
</organism>
<keyword evidence="2" id="KW-1185">Reference proteome</keyword>
<evidence type="ECO:0000313" key="3">
    <source>
        <dbReference type="WBParaSite" id="PTRK_0000781600.1"/>
    </source>
</evidence>
<dbReference type="AlphaFoldDB" id="A0A0N4ZIQ4"/>
<dbReference type="Proteomes" id="UP000038045">
    <property type="component" value="Unplaced"/>
</dbReference>